<evidence type="ECO:0000259" key="7">
    <source>
        <dbReference type="PROSITE" id="PS50863"/>
    </source>
</evidence>
<dbReference type="AlphaFoldDB" id="A0A6A1V0H3"/>
<dbReference type="InterPro" id="IPR015300">
    <property type="entry name" value="DNA-bd_pseudobarrel_sf"/>
</dbReference>
<dbReference type="SUPFAM" id="SSF101936">
    <property type="entry name" value="DNA-binding pseudobarrel domain"/>
    <property type="match status" value="3"/>
</dbReference>
<organism evidence="8 9">
    <name type="scientific">Morella rubra</name>
    <name type="common">Chinese bayberry</name>
    <dbReference type="NCBI Taxonomy" id="262757"/>
    <lineage>
        <taxon>Eukaryota</taxon>
        <taxon>Viridiplantae</taxon>
        <taxon>Streptophyta</taxon>
        <taxon>Embryophyta</taxon>
        <taxon>Tracheophyta</taxon>
        <taxon>Spermatophyta</taxon>
        <taxon>Magnoliopsida</taxon>
        <taxon>eudicotyledons</taxon>
        <taxon>Gunneridae</taxon>
        <taxon>Pentapetalae</taxon>
        <taxon>rosids</taxon>
        <taxon>fabids</taxon>
        <taxon>Fagales</taxon>
        <taxon>Myricaceae</taxon>
        <taxon>Morella</taxon>
    </lineage>
</organism>
<protein>
    <submittedName>
        <fullName evidence="8">B3 domain-containing transcription factor VRN1</fullName>
    </submittedName>
</protein>
<dbReference type="OrthoDB" id="1688597at2759"/>
<keyword evidence="9" id="KW-1185">Reference proteome</keyword>
<keyword evidence="3" id="KW-0238">DNA-binding</keyword>
<dbReference type="Proteomes" id="UP000516437">
    <property type="component" value="Chromosome 8"/>
</dbReference>
<sequence>MTAQDGRDIQRPPHFFKIILDHSLRDEKLRIPKKFVRKFGEGLSNTAFLKLPTGTKWRVELMKGDDEVWLDKGWREFVEFCSIKSGHFLVFRYEGNSQFYVVVFDGSATEIDYPVNSSVDEEIQVSPMKETESGNSVEIVDHVPTDPKSREKSPLACPRPHKMMRTNPSGKIASTSNLSTKGVEAQANFHSTEQECEGLEGISTTKQCPKFEVLRKTRTLTMDEKVRALQKASGFKAKNPSFMVVMQPSYVRFERYSALKIPSNFAKRYLNEDQCNVVLRISDERNWTLEYVFKRYSAGKLNFSAKEEGGDNSLRCSQSQGFERQPVTVSLKARALERASAFHSQNPFFMVFMAPSYVNGKGLLNIPIQFAEKYLSTEDGCNLTLRVSGERIWSVTYTFRQFGRIRLARLSTGWNAFARDNKLEEGDVCIFEFVQGIEMSLEVLIFRVTGGENNTRLQTVPESSLKTDAFGISALVEGCHFCWLVCVNKG</sequence>
<dbReference type="GO" id="GO:0005634">
    <property type="term" value="C:nucleus"/>
    <property type="evidence" value="ECO:0007669"/>
    <property type="project" value="UniProtKB-SubCell"/>
</dbReference>
<dbReference type="InterPro" id="IPR044837">
    <property type="entry name" value="REM16-like"/>
</dbReference>
<dbReference type="InterPro" id="IPR003340">
    <property type="entry name" value="B3_DNA-bd"/>
</dbReference>
<dbReference type="GO" id="GO:0003677">
    <property type="term" value="F:DNA binding"/>
    <property type="evidence" value="ECO:0007669"/>
    <property type="project" value="UniProtKB-KW"/>
</dbReference>
<comment type="subcellular location">
    <subcellularLocation>
        <location evidence="1">Nucleus</location>
    </subcellularLocation>
</comment>
<gene>
    <name evidence="8" type="ORF">CJ030_MR8G002608</name>
</gene>
<dbReference type="EMBL" id="RXIC02000026">
    <property type="protein sequence ID" value="KAB1204820.1"/>
    <property type="molecule type" value="Genomic_DNA"/>
</dbReference>
<dbReference type="PROSITE" id="PS50863">
    <property type="entry name" value="B3"/>
    <property type="match status" value="2"/>
</dbReference>
<name>A0A6A1V0H3_9ROSI</name>
<feature type="region of interest" description="Disordered" evidence="6">
    <location>
        <begin position="140"/>
        <end position="176"/>
    </location>
</feature>
<keyword evidence="4" id="KW-0804">Transcription</keyword>
<dbReference type="CDD" id="cd10017">
    <property type="entry name" value="B3_DNA"/>
    <property type="match status" value="2"/>
</dbReference>
<comment type="caution">
    <text evidence="8">The sequence shown here is derived from an EMBL/GenBank/DDBJ whole genome shotgun (WGS) entry which is preliminary data.</text>
</comment>
<evidence type="ECO:0000313" key="8">
    <source>
        <dbReference type="EMBL" id="KAB1204820.1"/>
    </source>
</evidence>
<evidence type="ECO:0000256" key="2">
    <source>
        <dbReference type="ARBA" id="ARBA00023015"/>
    </source>
</evidence>
<reference evidence="8 9" key="1">
    <citation type="journal article" date="2019" name="Plant Biotechnol. J.">
        <title>The red bayberry genome and genetic basis of sex determination.</title>
        <authorList>
            <person name="Jia H.M."/>
            <person name="Jia H.J."/>
            <person name="Cai Q.L."/>
            <person name="Wang Y."/>
            <person name="Zhao H.B."/>
            <person name="Yang W.F."/>
            <person name="Wang G.Y."/>
            <person name="Li Y.H."/>
            <person name="Zhan D.L."/>
            <person name="Shen Y.T."/>
            <person name="Niu Q.F."/>
            <person name="Chang L."/>
            <person name="Qiu J."/>
            <person name="Zhao L."/>
            <person name="Xie H.B."/>
            <person name="Fu W.Y."/>
            <person name="Jin J."/>
            <person name="Li X.W."/>
            <person name="Jiao Y."/>
            <person name="Zhou C.C."/>
            <person name="Tu T."/>
            <person name="Chai C.Y."/>
            <person name="Gao J.L."/>
            <person name="Fan L.J."/>
            <person name="van de Weg E."/>
            <person name="Wang J.Y."/>
            <person name="Gao Z.S."/>
        </authorList>
    </citation>
    <scope>NUCLEOTIDE SEQUENCE [LARGE SCALE GENOMIC DNA]</scope>
    <source>
        <tissue evidence="8">Leaves</tissue>
    </source>
</reference>
<accession>A0A6A1V0H3</accession>
<dbReference type="SMART" id="SM01019">
    <property type="entry name" value="B3"/>
    <property type="match status" value="2"/>
</dbReference>
<keyword evidence="2" id="KW-0805">Transcription regulation</keyword>
<evidence type="ECO:0000256" key="1">
    <source>
        <dbReference type="ARBA" id="ARBA00004123"/>
    </source>
</evidence>
<evidence type="ECO:0000313" key="9">
    <source>
        <dbReference type="Proteomes" id="UP000516437"/>
    </source>
</evidence>
<evidence type="ECO:0000256" key="6">
    <source>
        <dbReference type="SAM" id="MobiDB-lite"/>
    </source>
</evidence>
<evidence type="ECO:0000256" key="5">
    <source>
        <dbReference type="ARBA" id="ARBA00023242"/>
    </source>
</evidence>
<dbReference type="PANTHER" id="PTHR31391:SF106">
    <property type="entry name" value="B3 DOMAIN-CONTAINING PROTEIN OS01G0723500"/>
    <property type="match status" value="1"/>
</dbReference>
<feature type="compositionally biased region" description="Basic and acidic residues" evidence="6">
    <location>
        <begin position="140"/>
        <end position="153"/>
    </location>
</feature>
<dbReference type="Gene3D" id="2.40.330.10">
    <property type="entry name" value="DNA-binding pseudobarrel domain"/>
    <property type="match status" value="3"/>
</dbReference>
<proteinExistence type="predicted"/>
<dbReference type="Pfam" id="PF02362">
    <property type="entry name" value="B3"/>
    <property type="match status" value="2"/>
</dbReference>
<evidence type="ECO:0000256" key="3">
    <source>
        <dbReference type="ARBA" id="ARBA00023125"/>
    </source>
</evidence>
<dbReference type="PANTHER" id="PTHR31391">
    <property type="entry name" value="B3 DOMAIN-CONTAINING PROTEIN OS11G0197600-RELATED"/>
    <property type="match status" value="1"/>
</dbReference>
<evidence type="ECO:0000256" key="4">
    <source>
        <dbReference type="ARBA" id="ARBA00023163"/>
    </source>
</evidence>
<feature type="domain" description="TF-B3" evidence="7">
    <location>
        <begin position="14"/>
        <end position="107"/>
    </location>
</feature>
<keyword evidence="5" id="KW-0539">Nucleus</keyword>
<feature type="domain" description="TF-B3" evidence="7">
    <location>
        <begin position="349"/>
        <end position="449"/>
    </location>
</feature>
<feature type="compositionally biased region" description="Polar residues" evidence="6">
    <location>
        <begin position="166"/>
        <end position="176"/>
    </location>
</feature>